<reference evidence="3 4" key="1">
    <citation type="submission" date="2015-08" db="EMBL/GenBank/DDBJ databases">
        <title>Genomic sequence of Lactobacillus heilongjiangensis DSM 28069, isolated from Chinese traditional pickle.</title>
        <authorList>
            <person name="Jiang X."/>
            <person name="Zheng B."/>
            <person name="Cheng H."/>
        </authorList>
    </citation>
    <scope>NUCLEOTIDE SEQUENCE [LARGE SCALE GENOMIC DNA]</scope>
    <source>
        <strain evidence="3 4">DSM 28069</strain>
    </source>
</reference>
<feature type="binding site" evidence="2">
    <location>
        <position position="43"/>
    </location>
    <ligand>
        <name>substrate</name>
    </ligand>
</feature>
<dbReference type="PANTHER" id="PTHR10291">
    <property type="entry name" value="DEHYDRODOLICHYL DIPHOSPHATE SYNTHASE FAMILY MEMBER"/>
    <property type="match status" value="1"/>
</dbReference>
<proteinExistence type="inferred from homology"/>
<evidence type="ECO:0000313" key="4">
    <source>
        <dbReference type="Proteomes" id="UP000061546"/>
    </source>
</evidence>
<dbReference type="GO" id="GO:0000287">
    <property type="term" value="F:magnesium ion binding"/>
    <property type="evidence" value="ECO:0007669"/>
    <property type="project" value="UniProtKB-UniRule"/>
</dbReference>
<feature type="binding site" evidence="2">
    <location>
        <position position="26"/>
    </location>
    <ligand>
        <name>Mg(2+)</name>
        <dbReference type="ChEBI" id="CHEBI:18420"/>
    </ligand>
</feature>
<dbReference type="PROSITE" id="PS01066">
    <property type="entry name" value="UPP_SYNTHASE"/>
    <property type="match status" value="1"/>
</dbReference>
<dbReference type="SUPFAM" id="SSF64005">
    <property type="entry name" value="Undecaprenyl diphosphate synthase"/>
    <property type="match status" value="1"/>
</dbReference>
<feature type="active site" evidence="2">
    <location>
        <position position="26"/>
    </location>
</feature>
<feature type="active site" description="Proton acceptor" evidence="2">
    <location>
        <position position="74"/>
    </location>
</feature>
<dbReference type="PANTHER" id="PTHR10291:SF0">
    <property type="entry name" value="DEHYDRODOLICHYL DIPHOSPHATE SYNTHASE 2"/>
    <property type="match status" value="1"/>
</dbReference>
<comment type="similarity">
    <text evidence="2">Belongs to the UPP synthase family.</text>
</comment>
<feature type="binding site" evidence="2">
    <location>
        <position position="216"/>
    </location>
    <ligand>
        <name>Mg(2+)</name>
        <dbReference type="ChEBI" id="CHEBI:18420"/>
    </ligand>
</feature>
<dbReference type="GO" id="GO:0008834">
    <property type="term" value="F:ditrans,polycis-undecaprenyl-diphosphate synthase [(2E,6E)-farnesyl-diphosphate specific] activity"/>
    <property type="evidence" value="ECO:0007669"/>
    <property type="project" value="TreeGrafter"/>
</dbReference>
<dbReference type="EC" id="2.5.1.-" evidence="2"/>
<keyword evidence="1 2" id="KW-0808">Transferase</keyword>
<dbReference type="InterPro" id="IPR001441">
    <property type="entry name" value="UPP_synth-like"/>
</dbReference>
<feature type="binding site" evidence="2">
    <location>
        <position position="75"/>
    </location>
    <ligand>
        <name>substrate</name>
    </ligand>
</feature>
<feature type="binding site" evidence="2">
    <location>
        <begin position="27"/>
        <end position="30"/>
    </location>
    <ligand>
        <name>substrate</name>
    </ligand>
</feature>
<keyword evidence="4" id="KW-1185">Reference proteome</keyword>
<dbReference type="RefSeq" id="WP_041499715.1">
    <property type="nucleotide sequence ID" value="NZ_BJDV01000001.1"/>
</dbReference>
<sequence length="249" mass="28203">MSMAEDNKRQLDPEISVPKHIAIIMDGNGRWAKEKGQPRIAGHKEGMNNVKTIATAASHLGVKVLSLYAFSTENWSRPSKEVNFLMRLPVDFFGTFMPDLIKENIKVMVTGFTDHLPDRTRKVVLKAVEDTKDNTGMILNFAFNYGGRAEIIHAAKSLAIESVNGSIDPDKIDDSMFANHLLTGQLGDLADPDLLIRTSGEERISNFMLWQLAYSEMVFDKTYWPNYSVDNLIEDIKEFDRRDRRYGSV</sequence>
<dbReference type="KEGG" id="lhi:JP39_06625"/>
<feature type="binding site" evidence="2">
    <location>
        <position position="77"/>
    </location>
    <ligand>
        <name>substrate</name>
    </ligand>
</feature>
<keyword evidence="2" id="KW-0460">Magnesium</keyword>
<comment type="subunit">
    <text evidence="2">Homodimer.</text>
</comment>
<dbReference type="FunFam" id="3.40.1180.10:FF:000001">
    <property type="entry name" value="(2E,6E)-farnesyl-diphosphate-specific ditrans,polycis-undecaprenyl-diphosphate synthase"/>
    <property type="match status" value="1"/>
</dbReference>
<gene>
    <name evidence="3" type="ORF">JP39_06625</name>
</gene>
<name>A0A0K2LCP3_9LACO</name>
<dbReference type="CDD" id="cd00475">
    <property type="entry name" value="Cis_IPPS"/>
    <property type="match status" value="1"/>
</dbReference>
<feature type="binding site" evidence="2">
    <location>
        <position position="31"/>
    </location>
    <ligand>
        <name>substrate</name>
    </ligand>
</feature>
<dbReference type="InterPro" id="IPR036424">
    <property type="entry name" value="UPP_synth-like_sf"/>
</dbReference>
<dbReference type="HAMAP" id="MF_01139">
    <property type="entry name" value="ISPT"/>
    <property type="match status" value="1"/>
</dbReference>
<dbReference type="GO" id="GO:0016094">
    <property type="term" value="P:polyprenol biosynthetic process"/>
    <property type="evidence" value="ECO:0007669"/>
    <property type="project" value="TreeGrafter"/>
</dbReference>
<keyword evidence="2" id="KW-0479">Metal-binding</keyword>
<evidence type="ECO:0000313" key="3">
    <source>
        <dbReference type="EMBL" id="ALB29061.1"/>
    </source>
</evidence>
<comment type="cofactor">
    <cofactor evidence="2">
        <name>Mg(2+)</name>
        <dbReference type="ChEBI" id="CHEBI:18420"/>
    </cofactor>
    <text evidence="2">Binds 2 magnesium ions per subunit.</text>
</comment>
<dbReference type="AlphaFoldDB" id="A0A0K2LCP3"/>
<dbReference type="GO" id="GO:0030145">
    <property type="term" value="F:manganese ion binding"/>
    <property type="evidence" value="ECO:0007669"/>
    <property type="project" value="TreeGrafter"/>
</dbReference>
<comment type="function">
    <text evidence="2">Catalyzes the condensation of isopentenyl diphosphate (IPP) with allylic pyrophosphates generating different type of terpenoids.</text>
</comment>
<feature type="binding site" evidence="2">
    <location>
        <begin position="203"/>
        <end position="205"/>
    </location>
    <ligand>
        <name>substrate</name>
    </ligand>
</feature>
<dbReference type="NCBIfam" id="NF011405">
    <property type="entry name" value="PRK14830.1"/>
    <property type="match status" value="1"/>
</dbReference>
<dbReference type="EMBL" id="CP012559">
    <property type="protein sequence ID" value="ALB29061.1"/>
    <property type="molecule type" value="Genomic_DNA"/>
</dbReference>
<feature type="binding site" evidence="2">
    <location>
        <position position="39"/>
    </location>
    <ligand>
        <name>substrate</name>
    </ligand>
</feature>
<evidence type="ECO:0000256" key="2">
    <source>
        <dbReference type="HAMAP-Rule" id="MF_01139"/>
    </source>
</evidence>
<feature type="binding site" evidence="2">
    <location>
        <position position="197"/>
    </location>
    <ligand>
        <name>substrate</name>
    </ligand>
</feature>
<dbReference type="Gene3D" id="3.40.1180.10">
    <property type="entry name" value="Decaprenyl diphosphate synthase-like"/>
    <property type="match status" value="1"/>
</dbReference>
<accession>A0A0K2LCP3</accession>
<dbReference type="Proteomes" id="UP000061546">
    <property type="component" value="Chromosome"/>
</dbReference>
<dbReference type="NCBIfam" id="TIGR00055">
    <property type="entry name" value="uppS"/>
    <property type="match status" value="1"/>
</dbReference>
<dbReference type="Pfam" id="PF01255">
    <property type="entry name" value="Prenyltransf"/>
    <property type="match status" value="1"/>
</dbReference>
<protein>
    <recommendedName>
        <fullName evidence="2">Isoprenyl transferase</fullName>
        <ecNumber evidence="2">2.5.1.-</ecNumber>
    </recommendedName>
</protein>
<dbReference type="GO" id="GO:0005829">
    <property type="term" value="C:cytosol"/>
    <property type="evidence" value="ECO:0007669"/>
    <property type="project" value="TreeGrafter"/>
</dbReference>
<feature type="binding site" evidence="2">
    <location>
        <begin position="71"/>
        <end position="73"/>
    </location>
    <ligand>
        <name>substrate</name>
    </ligand>
</feature>
<evidence type="ECO:0000256" key="1">
    <source>
        <dbReference type="ARBA" id="ARBA00022679"/>
    </source>
</evidence>
<dbReference type="STRING" id="1074467.JP39_06625"/>
<organism evidence="3 4">
    <name type="scientific">Companilactobacillus heilongjiangensis</name>
    <dbReference type="NCBI Taxonomy" id="1074467"/>
    <lineage>
        <taxon>Bacteria</taxon>
        <taxon>Bacillati</taxon>
        <taxon>Bacillota</taxon>
        <taxon>Bacilli</taxon>
        <taxon>Lactobacillales</taxon>
        <taxon>Lactobacillaceae</taxon>
        <taxon>Companilactobacillus</taxon>
    </lineage>
</organism>
<dbReference type="InterPro" id="IPR018520">
    <property type="entry name" value="UPP_synth-like_CS"/>
</dbReference>